<accession>A0A2A6CNT2</accession>
<dbReference type="EnsemblMetazoa" id="PPA41450.1">
    <property type="protein sequence ID" value="PPA41450.1"/>
    <property type="gene ID" value="WBGene00279819"/>
</dbReference>
<proteinExistence type="predicted"/>
<gene>
    <name evidence="1" type="primary">WBGene00279819</name>
</gene>
<reference evidence="1" key="2">
    <citation type="submission" date="2022-06" db="UniProtKB">
        <authorList>
            <consortium name="EnsemblMetazoa"/>
        </authorList>
    </citation>
    <scope>IDENTIFICATION</scope>
    <source>
        <strain evidence="1">PS312</strain>
    </source>
</reference>
<protein>
    <submittedName>
        <fullName evidence="1">Uncharacterized protein</fullName>
    </submittedName>
</protein>
<dbReference type="AlphaFoldDB" id="A0A2A6CNT2"/>
<dbReference type="Proteomes" id="UP000005239">
    <property type="component" value="Unassembled WGS sequence"/>
</dbReference>
<evidence type="ECO:0000313" key="1">
    <source>
        <dbReference type="EnsemblMetazoa" id="PPA41450.1"/>
    </source>
</evidence>
<reference evidence="2" key="1">
    <citation type="journal article" date="2008" name="Nat. Genet.">
        <title>The Pristionchus pacificus genome provides a unique perspective on nematode lifestyle and parasitism.</title>
        <authorList>
            <person name="Dieterich C."/>
            <person name="Clifton S.W."/>
            <person name="Schuster L.N."/>
            <person name="Chinwalla A."/>
            <person name="Delehaunty K."/>
            <person name="Dinkelacker I."/>
            <person name="Fulton L."/>
            <person name="Fulton R."/>
            <person name="Godfrey J."/>
            <person name="Minx P."/>
            <person name="Mitreva M."/>
            <person name="Roeseler W."/>
            <person name="Tian H."/>
            <person name="Witte H."/>
            <person name="Yang S.P."/>
            <person name="Wilson R.K."/>
            <person name="Sommer R.J."/>
        </authorList>
    </citation>
    <scope>NUCLEOTIDE SEQUENCE [LARGE SCALE GENOMIC DNA]</scope>
    <source>
        <strain evidence="2">PS312</strain>
    </source>
</reference>
<sequence>MRLLRFVMILSLLSSVLARNMVPFKPPKDLAAARELLRKSRWMHHPLFPKISRPKEGEKVERLWLPYYAGLGKGR</sequence>
<accession>A0A8R1UYN4</accession>
<name>A0A2A6CNT2_PRIPA</name>
<evidence type="ECO:0000313" key="2">
    <source>
        <dbReference type="Proteomes" id="UP000005239"/>
    </source>
</evidence>
<organism evidence="1 2">
    <name type="scientific">Pristionchus pacificus</name>
    <name type="common">Parasitic nematode worm</name>
    <dbReference type="NCBI Taxonomy" id="54126"/>
    <lineage>
        <taxon>Eukaryota</taxon>
        <taxon>Metazoa</taxon>
        <taxon>Ecdysozoa</taxon>
        <taxon>Nematoda</taxon>
        <taxon>Chromadorea</taxon>
        <taxon>Rhabditida</taxon>
        <taxon>Rhabditina</taxon>
        <taxon>Diplogasteromorpha</taxon>
        <taxon>Diplogasteroidea</taxon>
        <taxon>Neodiplogasteridae</taxon>
        <taxon>Pristionchus</taxon>
    </lineage>
</organism>
<keyword evidence="2" id="KW-1185">Reference proteome</keyword>